<dbReference type="OrthoDB" id="3191506at2"/>
<gene>
    <name evidence="1" type="ORF">B5G02_06635</name>
</gene>
<name>A0A1Y3XTK4_9ACTN</name>
<dbReference type="RefSeq" id="WP_087321869.1">
    <property type="nucleotide sequence ID" value="NZ_NFIE01000013.1"/>
</dbReference>
<keyword evidence="2" id="KW-1185">Reference proteome</keyword>
<protein>
    <recommendedName>
        <fullName evidence="3">DUF3168 domain-containing protein</fullName>
    </recommendedName>
</protein>
<evidence type="ECO:0000313" key="1">
    <source>
        <dbReference type="EMBL" id="OUN88451.1"/>
    </source>
</evidence>
<dbReference type="EMBL" id="NFIE01000013">
    <property type="protein sequence ID" value="OUN88451.1"/>
    <property type="molecule type" value="Genomic_DNA"/>
</dbReference>
<sequence length="130" mass="13843">MRAVVDAVAGMLRAAGVGDVFCIAPSALLSEQPVVVRWAGFSRESRQDGEERGVASVEVFAVRETDAAACDVAILCEAAVRSSGRAEWNVAGSGVRILGIDTDAPAFRERDSSGRFVWAFTVRLTVAREI</sequence>
<reference evidence="2" key="1">
    <citation type="submission" date="2017-04" db="EMBL/GenBank/DDBJ databases">
        <title>Function of individual gut microbiota members based on whole genome sequencing of pure cultures obtained from chicken caecum.</title>
        <authorList>
            <person name="Medvecky M."/>
            <person name="Cejkova D."/>
            <person name="Polansky O."/>
            <person name="Karasova D."/>
            <person name="Kubasova T."/>
            <person name="Cizek A."/>
            <person name="Rychlik I."/>
        </authorList>
    </citation>
    <scope>NUCLEOTIDE SEQUENCE [LARGE SCALE GENOMIC DNA]</scope>
    <source>
        <strain evidence="2">An5</strain>
    </source>
</reference>
<dbReference type="AlphaFoldDB" id="A0A1Y3XTK4"/>
<proteinExistence type="predicted"/>
<comment type="caution">
    <text evidence="1">The sequence shown here is derived from an EMBL/GenBank/DDBJ whole genome shotgun (WGS) entry which is preliminary data.</text>
</comment>
<accession>A0A1Y3XTK4</accession>
<evidence type="ECO:0000313" key="2">
    <source>
        <dbReference type="Proteomes" id="UP000195781"/>
    </source>
</evidence>
<organism evidence="1 2">
    <name type="scientific">[Collinsella] massiliensis</name>
    <dbReference type="NCBI Taxonomy" id="1232426"/>
    <lineage>
        <taxon>Bacteria</taxon>
        <taxon>Bacillati</taxon>
        <taxon>Actinomycetota</taxon>
        <taxon>Coriobacteriia</taxon>
        <taxon>Coriobacteriales</taxon>
        <taxon>Coriobacteriaceae</taxon>
        <taxon>Enorma</taxon>
    </lineage>
</organism>
<evidence type="ECO:0008006" key="3">
    <source>
        <dbReference type="Google" id="ProtNLM"/>
    </source>
</evidence>
<dbReference type="Proteomes" id="UP000195781">
    <property type="component" value="Unassembled WGS sequence"/>
</dbReference>